<comment type="cofactor">
    <cofactor evidence="4">
        <name>Fe(2+)</name>
        <dbReference type="ChEBI" id="CHEBI:29033"/>
    </cofactor>
    <text evidence="4">Binds 1 Fe(2+) ion per subunit.</text>
</comment>
<dbReference type="EMBL" id="BOOA01000001">
    <property type="protein sequence ID" value="GIH21881.1"/>
    <property type="molecule type" value="Genomic_DNA"/>
</dbReference>
<accession>A0A919Q4B3</accession>
<evidence type="ECO:0000256" key="1">
    <source>
        <dbReference type="ARBA" id="ARBA00006787"/>
    </source>
</evidence>
<evidence type="ECO:0000256" key="2">
    <source>
        <dbReference type="ARBA" id="ARBA00022723"/>
    </source>
</evidence>
<evidence type="ECO:0000256" key="4">
    <source>
        <dbReference type="RuleBase" id="RU364048"/>
    </source>
</evidence>
<keyword evidence="4" id="KW-0223">Dioxygenase</keyword>
<dbReference type="AlphaFoldDB" id="A0A919Q4B3"/>
<reference evidence="5" key="1">
    <citation type="submission" date="2021-01" db="EMBL/GenBank/DDBJ databases">
        <title>Whole genome shotgun sequence of Acrocarpospora phusangensis NBRC 108782.</title>
        <authorList>
            <person name="Komaki H."/>
            <person name="Tamura T."/>
        </authorList>
    </citation>
    <scope>NUCLEOTIDE SEQUENCE</scope>
    <source>
        <strain evidence="5">NBRC 108782</strain>
    </source>
</reference>
<name>A0A919Q4B3_9ACTN</name>
<dbReference type="EC" id="1.13.11.-" evidence="4"/>
<protein>
    <recommendedName>
        <fullName evidence="4">Dioxygenase</fullName>
        <ecNumber evidence="4">1.13.11.-</ecNumber>
    </recommendedName>
</protein>
<sequence>MTAYDVELLVEDQLVVEGELPRELTGSLVQALADPRAPHPLAGPLLHTGVRLRDGVARWYRSAAPLCGRPPLGPIPALAPAFWLGRSDLPDMTVARPVRDPRTGCWHTVATYPELGYGEHLTAGPDGTVVRAAPFALADPVPYISGVELTERYLVMIESPMVYSRAAALVGNRAPFVARPERAVRVGLLPRTGDAEPTWLPEAVVPGSPENGPVLGPGWVAGRPVQVGEWLLVFGHHPVGRRGAAHVFRIADLSSPLAVVQLPVSVGASDRVAWLPE</sequence>
<evidence type="ECO:0000313" key="5">
    <source>
        <dbReference type="EMBL" id="GIH21881.1"/>
    </source>
</evidence>
<dbReference type="RefSeq" id="WP_204038748.1">
    <property type="nucleotide sequence ID" value="NZ_BOOA01000001.1"/>
</dbReference>
<keyword evidence="3 4" id="KW-0408">Iron</keyword>
<comment type="similarity">
    <text evidence="1 4">Belongs to the carotenoid oxygenase family.</text>
</comment>
<gene>
    <name evidence="5" type="ORF">Aph01nite_01910</name>
</gene>
<dbReference type="GO" id="GO:0046872">
    <property type="term" value="F:metal ion binding"/>
    <property type="evidence" value="ECO:0007669"/>
    <property type="project" value="UniProtKB-KW"/>
</dbReference>
<keyword evidence="2 4" id="KW-0479">Metal-binding</keyword>
<keyword evidence="4" id="KW-0560">Oxidoreductase</keyword>
<dbReference type="Pfam" id="PF03055">
    <property type="entry name" value="RPE65"/>
    <property type="match status" value="1"/>
</dbReference>
<keyword evidence="6" id="KW-1185">Reference proteome</keyword>
<evidence type="ECO:0000256" key="3">
    <source>
        <dbReference type="ARBA" id="ARBA00023004"/>
    </source>
</evidence>
<proteinExistence type="inferred from homology"/>
<organism evidence="5 6">
    <name type="scientific">Acrocarpospora phusangensis</name>
    <dbReference type="NCBI Taxonomy" id="1070424"/>
    <lineage>
        <taxon>Bacteria</taxon>
        <taxon>Bacillati</taxon>
        <taxon>Actinomycetota</taxon>
        <taxon>Actinomycetes</taxon>
        <taxon>Streptosporangiales</taxon>
        <taxon>Streptosporangiaceae</taxon>
        <taxon>Acrocarpospora</taxon>
    </lineage>
</organism>
<comment type="caution">
    <text evidence="5">The sequence shown here is derived from an EMBL/GenBank/DDBJ whole genome shotgun (WGS) entry which is preliminary data.</text>
</comment>
<dbReference type="GO" id="GO:0016702">
    <property type="term" value="F:oxidoreductase activity, acting on single donors with incorporation of molecular oxygen, incorporation of two atoms of oxygen"/>
    <property type="evidence" value="ECO:0007669"/>
    <property type="project" value="InterPro"/>
</dbReference>
<dbReference type="Proteomes" id="UP000640052">
    <property type="component" value="Unassembled WGS sequence"/>
</dbReference>
<evidence type="ECO:0000313" key="6">
    <source>
        <dbReference type="Proteomes" id="UP000640052"/>
    </source>
</evidence>
<dbReference type="InterPro" id="IPR004294">
    <property type="entry name" value="Carotenoid_Oase"/>
</dbReference>